<evidence type="ECO:0000256" key="1">
    <source>
        <dbReference type="SAM" id="Phobius"/>
    </source>
</evidence>
<dbReference type="InterPro" id="IPR003864">
    <property type="entry name" value="CSC1/OSCA1-like_7TM"/>
</dbReference>
<name>A0A6A5WWV1_9PLEO</name>
<dbReference type="Proteomes" id="UP000799779">
    <property type="component" value="Unassembled WGS sequence"/>
</dbReference>
<feature type="domain" description="CSC1/OSCA1-like 7TM region" evidence="2">
    <location>
        <begin position="1"/>
        <end position="57"/>
    </location>
</feature>
<accession>A0A6A5WWV1</accession>
<protein>
    <recommendedName>
        <fullName evidence="2">CSC1/OSCA1-like 7TM region domain-containing protein</fullName>
    </recommendedName>
</protein>
<evidence type="ECO:0000313" key="4">
    <source>
        <dbReference type="Proteomes" id="UP000799779"/>
    </source>
</evidence>
<reference evidence="3" key="1">
    <citation type="journal article" date="2020" name="Stud. Mycol.">
        <title>101 Dothideomycetes genomes: a test case for predicting lifestyles and emergence of pathogens.</title>
        <authorList>
            <person name="Haridas S."/>
            <person name="Albert R."/>
            <person name="Binder M."/>
            <person name="Bloem J."/>
            <person name="Labutti K."/>
            <person name="Salamov A."/>
            <person name="Andreopoulos B."/>
            <person name="Baker S."/>
            <person name="Barry K."/>
            <person name="Bills G."/>
            <person name="Bluhm B."/>
            <person name="Cannon C."/>
            <person name="Castanera R."/>
            <person name="Culley D."/>
            <person name="Daum C."/>
            <person name="Ezra D."/>
            <person name="Gonzalez J."/>
            <person name="Henrissat B."/>
            <person name="Kuo A."/>
            <person name="Liang C."/>
            <person name="Lipzen A."/>
            <person name="Lutzoni F."/>
            <person name="Magnuson J."/>
            <person name="Mondo S."/>
            <person name="Nolan M."/>
            <person name="Ohm R."/>
            <person name="Pangilinan J."/>
            <person name="Park H.-J."/>
            <person name="Ramirez L."/>
            <person name="Alfaro M."/>
            <person name="Sun H."/>
            <person name="Tritt A."/>
            <person name="Yoshinaga Y."/>
            <person name="Zwiers L.-H."/>
            <person name="Turgeon B."/>
            <person name="Goodwin S."/>
            <person name="Spatafora J."/>
            <person name="Crous P."/>
            <person name="Grigoriev I."/>
        </authorList>
    </citation>
    <scope>NUCLEOTIDE SEQUENCE</scope>
    <source>
        <strain evidence="3">CBS 123094</strain>
    </source>
</reference>
<sequence>VQNYFFYFLFIQVIIILSLLAGITSIVNKVKNRGFLATTLVKNLLKASNYFFSYILL</sequence>
<dbReference type="AlphaFoldDB" id="A0A6A5WWV1"/>
<proteinExistence type="predicted"/>
<gene>
    <name evidence="3" type="ORF">P154DRAFT_424384</name>
</gene>
<dbReference type="OrthoDB" id="1076608at2759"/>
<keyword evidence="1" id="KW-1133">Transmembrane helix</keyword>
<evidence type="ECO:0000259" key="2">
    <source>
        <dbReference type="Pfam" id="PF02714"/>
    </source>
</evidence>
<keyword evidence="1" id="KW-0472">Membrane</keyword>
<dbReference type="EMBL" id="ML977563">
    <property type="protein sequence ID" value="KAF2005434.1"/>
    <property type="molecule type" value="Genomic_DNA"/>
</dbReference>
<feature type="non-terminal residue" evidence="3">
    <location>
        <position position="1"/>
    </location>
</feature>
<keyword evidence="1" id="KW-0812">Transmembrane</keyword>
<feature type="transmembrane region" description="Helical" evidence="1">
    <location>
        <begin position="6"/>
        <end position="27"/>
    </location>
</feature>
<dbReference type="Pfam" id="PF02714">
    <property type="entry name" value="RSN1_7TM"/>
    <property type="match status" value="1"/>
</dbReference>
<dbReference type="GO" id="GO:0016020">
    <property type="term" value="C:membrane"/>
    <property type="evidence" value="ECO:0007669"/>
    <property type="project" value="InterPro"/>
</dbReference>
<organism evidence="3 4">
    <name type="scientific">Amniculicola lignicola CBS 123094</name>
    <dbReference type="NCBI Taxonomy" id="1392246"/>
    <lineage>
        <taxon>Eukaryota</taxon>
        <taxon>Fungi</taxon>
        <taxon>Dikarya</taxon>
        <taxon>Ascomycota</taxon>
        <taxon>Pezizomycotina</taxon>
        <taxon>Dothideomycetes</taxon>
        <taxon>Pleosporomycetidae</taxon>
        <taxon>Pleosporales</taxon>
        <taxon>Amniculicolaceae</taxon>
        <taxon>Amniculicola</taxon>
    </lineage>
</organism>
<keyword evidence="4" id="KW-1185">Reference proteome</keyword>
<evidence type="ECO:0000313" key="3">
    <source>
        <dbReference type="EMBL" id="KAF2005434.1"/>
    </source>
</evidence>